<name>A0A6A3H7A8_9STRA</name>
<keyword evidence="3" id="KW-0813">Transport</keyword>
<feature type="transmembrane region" description="Helical" evidence="7">
    <location>
        <begin position="305"/>
        <end position="326"/>
    </location>
</feature>
<evidence type="ECO:0008006" key="10">
    <source>
        <dbReference type="Google" id="ProtNLM"/>
    </source>
</evidence>
<dbReference type="InterPro" id="IPR036259">
    <property type="entry name" value="MFS_trans_sf"/>
</dbReference>
<evidence type="ECO:0000256" key="6">
    <source>
        <dbReference type="ARBA" id="ARBA00023136"/>
    </source>
</evidence>
<reference evidence="8 9" key="1">
    <citation type="submission" date="2018-09" db="EMBL/GenBank/DDBJ databases">
        <title>Genomic investigation of the strawberry pathogen Phytophthora fragariae indicates pathogenicity is determined by transcriptional variation in three key races.</title>
        <authorList>
            <person name="Adams T.M."/>
            <person name="Armitage A.D."/>
            <person name="Sobczyk M.K."/>
            <person name="Bates H.J."/>
            <person name="Dunwell J.M."/>
            <person name="Nellist C.F."/>
            <person name="Harrison R.J."/>
        </authorList>
    </citation>
    <scope>NUCLEOTIDE SEQUENCE [LARGE SCALE GENOMIC DNA]</scope>
    <source>
        <strain evidence="8 9">SCRP245</strain>
    </source>
</reference>
<feature type="transmembrane region" description="Helical" evidence="7">
    <location>
        <begin position="126"/>
        <end position="146"/>
    </location>
</feature>
<feature type="transmembrane region" description="Helical" evidence="7">
    <location>
        <begin position="338"/>
        <end position="360"/>
    </location>
</feature>
<feature type="transmembrane region" description="Helical" evidence="7">
    <location>
        <begin position="183"/>
        <end position="201"/>
    </location>
</feature>
<dbReference type="PANTHER" id="PTHR31585">
    <property type="entry name" value="FOLATE-BIOPTERIN TRANSPORTER 1, CHLOROPLASTIC"/>
    <property type="match status" value="1"/>
</dbReference>
<protein>
    <recommendedName>
        <fullName evidence="10">Major facilitator superfamily (MFS) profile domain-containing protein</fullName>
    </recommendedName>
</protein>
<comment type="subcellular location">
    <subcellularLocation>
        <location evidence="1">Membrane</location>
        <topology evidence="1">Multi-pass membrane protein</topology>
    </subcellularLocation>
</comment>
<keyword evidence="4 7" id="KW-0812">Transmembrane</keyword>
<evidence type="ECO:0000256" key="3">
    <source>
        <dbReference type="ARBA" id="ARBA00022448"/>
    </source>
</evidence>
<evidence type="ECO:0000256" key="4">
    <source>
        <dbReference type="ARBA" id="ARBA00022692"/>
    </source>
</evidence>
<keyword evidence="6 7" id="KW-0472">Membrane</keyword>
<sequence length="557" mass="60623">MFGSFRQVEASQRSSYQSSIKLPLQDAYGQLPDSCEEDGRGAVRDGGVPSLLSAESCGLLAQYAAVGLMMGALPSAITPFLGYYLNMEGQATTSARALLGIPWSVKVFIGIISDCFPICGFRRRPFMILGWGLCTICLVAMALLPLDKPYFPQASWRTLKPSQYTTQEIAAINYHAPDTGGKYVVLMMVATLGYVIADVAADGVVVEYAQREPIAIRGRTQTAIYTVRSVFSIFGSLLIGFGLSSPPYGGDFDFGISFPACMITLAAFCVPVVPMTWYFVSEQRVTAPNLGEYLNVLWGTLQSRAVYQVVAYSFFSGVFSGISYVATDPVTMYWVRATSFNISISQIIGSGVTALTLALMGRYGLGWDWRHVIVVTTLAVVALDSVCTLLTTWAVVRNQWFWLGLPVVETVPASVNFIVSSFVVVELADKGNEAAIYGLLTTVGNLSNPFSATLTKTINEPFAVSNADIMNDSHTTRRDVTITVLISYACKLFSMVFLVWLPRQKAQTQVLKSSGQRSEVLGAVTISYCVFALTWSLLINLLSIFESTRCLKIVGGC</sequence>
<dbReference type="Pfam" id="PF03092">
    <property type="entry name" value="BT1"/>
    <property type="match status" value="2"/>
</dbReference>
<proteinExistence type="inferred from homology"/>
<keyword evidence="5 7" id="KW-1133">Transmembrane helix</keyword>
<dbReference type="InterPro" id="IPR039309">
    <property type="entry name" value="BT1"/>
</dbReference>
<feature type="transmembrane region" description="Helical" evidence="7">
    <location>
        <begin position="97"/>
        <end position="119"/>
    </location>
</feature>
<feature type="transmembrane region" description="Helical" evidence="7">
    <location>
        <begin position="256"/>
        <end position="280"/>
    </location>
</feature>
<feature type="transmembrane region" description="Helical" evidence="7">
    <location>
        <begin position="400"/>
        <end position="425"/>
    </location>
</feature>
<feature type="transmembrane region" description="Helical" evidence="7">
    <location>
        <begin position="372"/>
        <end position="394"/>
    </location>
</feature>
<feature type="transmembrane region" description="Helical" evidence="7">
    <location>
        <begin position="480"/>
        <end position="500"/>
    </location>
</feature>
<dbReference type="AlphaFoldDB" id="A0A6A3H7A8"/>
<dbReference type="Gene3D" id="1.20.1250.20">
    <property type="entry name" value="MFS general substrate transporter like domains"/>
    <property type="match status" value="1"/>
</dbReference>
<evidence type="ECO:0000313" key="8">
    <source>
        <dbReference type="EMBL" id="KAE8965371.1"/>
    </source>
</evidence>
<evidence type="ECO:0000256" key="1">
    <source>
        <dbReference type="ARBA" id="ARBA00004141"/>
    </source>
</evidence>
<dbReference type="GO" id="GO:0016020">
    <property type="term" value="C:membrane"/>
    <property type="evidence" value="ECO:0007669"/>
    <property type="project" value="UniProtKB-SubCell"/>
</dbReference>
<feature type="transmembrane region" description="Helical" evidence="7">
    <location>
        <begin position="222"/>
        <end position="244"/>
    </location>
</feature>
<feature type="transmembrane region" description="Helical" evidence="7">
    <location>
        <begin position="520"/>
        <end position="542"/>
    </location>
</feature>
<dbReference type="EMBL" id="QXFW01004520">
    <property type="protein sequence ID" value="KAE8965371.1"/>
    <property type="molecule type" value="Genomic_DNA"/>
</dbReference>
<dbReference type="PANTHER" id="PTHR31585:SF5">
    <property type="entry name" value="RNA-BINDING S4 DOMAIN-CONTAINING PROTEIN"/>
    <property type="match status" value="1"/>
</dbReference>
<evidence type="ECO:0000256" key="5">
    <source>
        <dbReference type="ARBA" id="ARBA00022989"/>
    </source>
</evidence>
<feature type="transmembrane region" description="Helical" evidence="7">
    <location>
        <begin position="63"/>
        <end position="85"/>
    </location>
</feature>
<evidence type="ECO:0000313" key="9">
    <source>
        <dbReference type="Proteomes" id="UP000460718"/>
    </source>
</evidence>
<evidence type="ECO:0000256" key="7">
    <source>
        <dbReference type="SAM" id="Phobius"/>
    </source>
</evidence>
<accession>A0A6A3H7A8</accession>
<comment type="caution">
    <text evidence="8">The sequence shown here is derived from an EMBL/GenBank/DDBJ whole genome shotgun (WGS) entry which is preliminary data.</text>
</comment>
<comment type="similarity">
    <text evidence="2">Belongs to the major facilitator superfamily. Folate-biopterin transporter (TC 2.A.71) family.</text>
</comment>
<dbReference type="SUPFAM" id="SSF103473">
    <property type="entry name" value="MFS general substrate transporter"/>
    <property type="match status" value="1"/>
</dbReference>
<evidence type="ECO:0000256" key="2">
    <source>
        <dbReference type="ARBA" id="ARBA00007015"/>
    </source>
</evidence>
<dbReference type="Proteomes" id="UP000460718">
    <property type="component" value="Unassembled WGS sequence"/>
</dbReference>
<gene>
    <name evidence="8" type="ORF">PF011_g28318</name>
</gene>
<organism evidence="8 9">
    <name type="scientific">Phytophthora fragariae</name>
    <dbReference type="NCBI Taxonomy" id="53985"/>
    <lineage>
        <taxon>Eukaryota</taxon>
        <taxon>Sar</taxon>
        <taxon>Stramenopiles</taxon>
        <taxon>Oomycota</taxon>
        <taxon>Peronosporomycetes</taxon>
        <taxon>Peronosporales</taxon>
        <taxon>Peronosporaceae</taxon>
        <taxon>Phytophthora</taxon>
    </lineage>
</organism>